<gene>
    <name evidence="5" type="ORF">LSINAPIS_LOCUS12459</name>
</gene>
<feature type="compositionally biased region" description="Basic and acidic residues" evidence="4">
    <location>
        <begin position="354"/>
        <end position="366"/>
    </location>
</feature>
<dbReference type="Proteomes" id="UP000324832">
    <property type="component" value="Unassembled WGS sequence"/>
</dbReference>
<dbReference type="PANTHER" id="PTHR13154">
    <property type="entry name" value="POLYADENYLATE-BINDING PROTEIN-INTERACTING PROTEIN 2"/>
    <property type="match status" value="1"/>
</dbReference>
<sequence>MKIPETGNVGAYYGNEDGRQWQANGMIIDNGVGGGVVGSGDAGAHRPPVYQMPHHMPRGPVPGYVMGGAYYQAYPQAGPPPVPDDFADYMWMENEEEFDKQVMQQLEEEALMEQCIEAMLEDEQRERHERPVANGHKHATTSNGINSQAIQDAASRSTLNPLAAEFVPNRARLPPEEKADPPEATSREESKPAQKELAADVEAVSEDGRKADRKAEEPESLQSQPEPPEVSAAHIQPIEHDKKKDKPKTKVEVKKPLKSELKPKAKSEAKVRKDSKVKSEIESEVIEVTREVVSNNNVPATDVVKQPTPPLTEEAPSTGPKPINYAAAAKAMKPKKPATPPVTTTDKPAPPPLRADKSKERIDKNKPVTASKVKTEKPIQRKNSAK</sequence>
<evidence type="ECO:0000256" key="3">
    <source>
        <dbReference type="ARBA" id="ARBA00022845"/>
    </source>
</evidence>
<dbReference type="InterPro" id="IPR009818">
    <property type="entry name" value="PAM2_motif"/>
</dbReference>
<feature type="compositionally biased region" description="Basic and acidic residues" evidence="4">
    <location>
        <begin position="206"/>
        <end position="217"/>
    </location>
</feature>
<dbReference type="GO" id="GO:0000900">
    <property type="term" value="F:mRNA regulatory element binding translation repressor activity"/>
    <property type="evidence" value="ECO:0007669"/>
    <property type="project" value="InterPro"/>
</dbReference>
<keyword evidence="3" id="KW-0810">Translation regulation</keyword>
<evidence type="ECO:0000256" key="4">
    <source>
        <dbReference type="SAM" id="MobiDB-lite"/>
    </source>
</evidence>
<feature type="region of interest" description="Disordered" evidence="4">
    <location>
        <begin position="166"/>
        <end position="280"/>
    </location>
</feature>
<name>A0A5E4QVH5_9NEOP</name>
<dbReference type="AlphaFoldDB" id="A0A5E4QVH5"/>
<protein>
    <submittedName>
        <fullName evidence="5">Uncharacterized protein</fullName>
    </submittedName>
</protein>
<dbReference type="GO" id="GO:0045947">
    <property type="term" value="P:negative regulation of translational initiation"/>
    <property type="evidence" value="ECO:0007669"/>
    <property type="project" value="InterPro"/>
</dbReference>
<evidence type="ECO:0000256" key="2">
    <source>
        <dbReference type="ARBA" id="ARBA00022843"/>
    </source>
</evidence>
<keyword evidence="2" id="KW-0832">Ubl conjugation</keyword>
<evidence type="ECO:0000313" key="6">
    <source>
        <dbReference type="Proteomes" id="UP000324832"/>
    </source>
</evidence>
<feature type="compositionally biased region" description="Basic and acidic residues" evidence="4">
    <location>
        <begin position="173"/>
        <end position="198"/>
    </location>
</feature>
<proteinExistence type="inferred from homology"/>
<dbReference type="EMBL" id="FZQP02005877">
    <property type="protein sequence ID" value="VVD02191.1"/>
    <property type="molecule type" value="Genomic_DNA"/>
</dbReference>
<dbReference type="GO" id="GO:0005737">
    <property type="term" value="C:cytoplasm"/>
    <property type="evidence" value="ECO:0007669"/>
    <property type="project" value="TreeGrafter"/>
</dbReference>
<organism evidence="5 6">
    <name type="scientific">Leptidea sinapis</name>
    <dbReference type="NCBI Taxonomy" id="189913"/>
    <lineage>
        <taxon>Eukaryota</taxon>
        <taxon>Metazoa</taxon>
        <taxon>Ecdysozoa</taxon>
        <taxon>Arthropoda</taxon>
        <taxon>Hexapoda</taxon>
        <taxon>Insecta</taxon>
        <taxon>Pterygota</taxon>
        <taxon>Neoptera</taxon>
        <taxon>Endopterygota</taxon>
        <taxon>Lepidoptera</taxon>
        <taxon>Glossata</taxon>
        <taxon>Ditrysia</taxon>
        <taxon>Papilionoidea</taxon>
        <taxon>Pieridae</taxon>
        <taxon>Dismorphiinae</taxon>
        <taxon>Leptidea</taxon>
    </lineage>
</organism>
<dbReference type="PANTHER" id="PTHR13154:SF6">
    <property type="entry name" value="GEO05078P1"/>
    <property type="match status" value="1"/>
</dbReference>
<feature type="region of interest" description="Disordered" evidence="4">
    <location>
        <begin position="123"/>
        <end position="145"/>
    </location>
</feature>
<evidence type="ECO:0000256" key="1">
    <source>
        <dbReference type="ARBA" id="ARBA00006858"/>
    </source>
</evidence>
<dbReference type="Pfam" id="PF07145">
    <property type="entry name" value="PAM2"/>
    <property type="match status" value="1"/>
</dbReference>
<feature type="compositionally biased region" description="Low complexity" evidence="4">
    <location>
        <begin position="320"/>
        <end position="331"/>
    </location>
</feature>
<dbReference type="InterPro" id="IPR040396">
    <property type="entry name" value="PAIP2-like"/>
</dbReference>
<accession>A0A5E4QVH5</accession>
<feature type="compositionally biased region" description="Basic and acidic residues" evidence="4">
    <location>
        <begin position="237"/>
        <end position="280"/>
    </location>
</feature>
<keyword evidence="6" id="KW-1185">Reference proteome</keyword>
<evidence type="ECO:0000313" key="5">
    <source>
        <dbReference type="EMBL" id="VVD02191.1"/>
    </source>
</evidence>
<comment type="similarity">
    <text evidence="1">Belongs to the PAIP2 family.</text>
</comment>
<feature type="region of interest" description="Disordered" evidence="4">
    <location>
        <begin position="299"/>
        <end position="386"/>
    </location>
</feature>
<reference evidence="5 6" key="1">
    <citation type="submission" date="2017-07" db="EMBL/GenBank/DDBJ databases">
        <authorList>
            <person name="Talla V."/>
            <person name="Backstrom N."/>
        </authorList>
    </citation>
    <scope>NUCLEOTIDE SEQUENCE [LARGE SCALE GENOMIC DNA]</scope>
</reference>